<proteinExistence type="predicted"/>
<dbReference type="Proteomes" id="UP000280834">
    <property type="component" value="Unassembled WGS sequence"/>
</dbReference>
<evidence type="ECO:0000313" key="3">
    <source>
        <dbReference type="WBParaSite" id="BTMF_0000633701-mRNA-1"/>
    </source>
</evidence>
<protein>
    <submittedName>
        <fullName evidence="1 3">Uncharacterized protein</fullName>
    </submittedName>
</protein>
<reference evidence="3" key="1">
    <citation type="submission" date="2017-02" db="UniProtKB">
        <authorList>
            <consortium name="WormBaseParasite"/>
        </authorList>
    </citation>
    <scope>IDENTIFICATION</scope>
</reference>
<dbReference type="WBParaSite" id="BTMF_0000633701-mRNA-1">
    <property type="protein sequence ID" value="BTMF_0000633701-mRNA-1"/>
    <property type="gene ID" value="BTMF_0000633701"/>
</dbReference>
<organism evidence="3">
    <name type="scientific">Brugia timori</name>
    <dbReference type="NCBI Taxonomy" id="42155"/>
    <lineage>
        <taxon>Eukaryota</taxon>
        <taxon>Metazoa</taxon>
        <taxon>Ecdysozoa</taxon>
        <taxon>Nematoda</taxon>
        <taxon>Chromadorea</taxon>
        <taxon>Rhabditida</taxon>
        <taxon>Spirurina</taxon>
        <taxon>Spiruromorpha</taxon>
        <taxon>Filarioidea</taxon>
        <taxon>Onchocercidae</taxon>
        <taxon>Brugia</taxon>
    </lineage>
</organism>
<evidence type="ECO:0000313" key="2">
    <source>
        <dbReference type="Proteomes" id="UP000280834"/>
    </source>
</evidence>
<dbReference type="EMBL" id="UZAG01006054">
    <property type="protein sequence ID" value="VDO18226.1"/>
    <property type="molecule type" value="Genomic_DNA"/>
</dbReference>
<dbReference type="AlphaFoldDB" id="A0A0R3QIU5"/>
<name>A0A0R3QIU5_9BILA</name>
<gene>
    <name evidence="1" type="ORF">BTMF_LOCUS5572</name>
</gene>
<keyword evidence="2" id="KW-1185">Reference proteome</keyword>
<evidence type="ECO:0000313" key="1">
    <source>
        <dbReference type="EMBL" id="VDO18226.1"/>
    </source>
</evidence>
<sequence>MDNRLISKKKKKKIIEINVLNELKQMNTCTKRNDPFDMSVVTNCKMS</sequence>
<reference evidence="1 2" key="2">
    <citation type="submission" date="2018-11" db="EMBL/GenBank/DDBJ databases">
        <authorList>
            <consortium name="Pathogen Informatics"/>
        </authorList>
    </citation>
    <scope>NUCLEOTIDE SEQUENCE [LARGE SCALE GENOMIC DNA]</scope>
</reference>
<accession>A0A0R3QIU5</accession>